<accession>A0A517Z2F2</accession>
<dbReference type="HAMAP" id="MF_00689">
    <property type="entry name" value="Bpt"/>
    <property type="match status" value="1"/>
</dbReference>
<keyword evidence="2 4" id="KW-0808">Transferase</keyword>
<dbReference type="KEGG" id="mri:Mal4_09400"/>
<keyword evidence="1 4" id="KW-0963">Cytoplasm</keyword>
<comment type="subcellular location">
    <subcellularLocation>
        <location evidence="4">Cytoplasm</location>
    </subcellularLocation>
</comment>
<proteinExistence type="inferred from homology"/>
<evidence type="ECO:0000256" key="4">
    <source>
        <dbReference type="HAMAP-Rule" id="MF_00689"/>
    </source>
</evidence>
<comment type="similarity">
    <text evidence="4">Belongs to the R-transferase family. Bpt subfamily.</text>
</comment>
<feature type="domain" description="N-end rule aminoacyl transferase C-terminal" evidence="6">
    <location>
        <begin position="174"/>
        <end position="298"/>
    </location>
</feature>
<evidence type="ECO:0000259" key="5">
    <source>
        <dbReference type="Pfam" id="PF04376"/>
    </source>
</evidence>
<dbReference type="InterPro" id="IPR030700">
    <property type="entry name" value="N-end_Aminoacyl_Trfase"/>
</dbReference>
<dbReference type="InterPro" id="IPR007472">
    <property type="entry name" value="N-end_Aminoacyl_Trfase_C"/>
</dbReference>
<evidence type="ECO:0000256" key="2">
    <source>
        <dbReference type="ARBA" id="ARBA00022679"/>
    </source>
</evidence>
<protein>
    <recommendedName>
        <fullName evidence="4">Aspartate/glutamate leucyltransferase</fullName>
        <ecNumber evidence="4">2.3.2.29</ecNumber>
    </recommendedName>
</protein>
<dbReference type="SUPFAM" id="SSF55729">
    <property type="entry name" value="Acyl-CoA N-acyltransferases (Nat)"/>
    <property type="match status" value="1"/>
</dbReference>
<dbReference type="Pfam" id="PF04376">
    <property type="entry name" value="ATE_N"/>
    <property type="match status" value="1"/>
</dbReference>
<dbReference type="GO" id="GO:0071596">
    <property type="term" value="P:ubiquitin-dependent protein catabolic process via the N-end rule pathway"/>
    <property type="evidence" value="ECO:0007669"/>
    <property type="project" value="InterPro"/>
</dbReference>
<evidence type="ECO:0000313" key="7">
    <source>
        <dbReference type="EMBL" id="QDU36652.1"/>
    </source>
</evidence>
<gene>
    <name evidence="4" type="primary">bpt</name>
    <name evidence="7" type="ORF">Mal4_09400</name>
</gene>
<dbReference type="Gene3D" id="3.40.630.30">
    <property type="match status" value="1"/>
</dbReference>
<dbReference type="EMBL" id="CP036275">
    <property type="protein sequence ID" value="QDU36652.1"/>
    <property type="molecule type" value="Genomic_DNA"/>
</dbReference>
<dbReference type="PANTHER" id="PTHR21367:SF1">
    <property type="entry name" value="ARGINYL-TRNA--PROTEIN TRANSFERASE 1"/>
    <property type="match status" value="1"/>
</dbReference>
<evidence type="ECO:0000256" key="3">
    <source>
        <dbReference type="ARBA" id="ARBA00023315"/>
    </source>
</evidence>
<comment type="catalytic activity">
    <reaction evidence="4">
        <text>N-terminal L-aspartyl-[protein] + L-leucyl-tRNA(Leu) = N-terminal L-leucyl-L-aspartyl-[protein] + tRNA(Leu) + H(+)</text>
        <dbReference type="Rhea" id="RHEA:50420"/>
        <dbReference type="Rhea" id="RHEA-COMP:9613"/>
        <dbReference type="Rhea" id="RHEA-COMP:9622"/>
        <dbReference type="Rhea" id="RHEA-COMP:12669"/>
        <dbReference type="Rhea" id="RHEA-COMP:12674"/>
        <dbReference type="ChEBI" id="CHEBI:15378"/>
        <dbReference type="ChEBI" id="CHEBI:64720"/>
        <dbReference type="ChEBI" id="CHEBI:78442"/>
        <dbReference type="ChEBI" id="CHEBI:78494"/>
        <dbReference type="ChEBI" id="CHEBI:133042"/>
        <dbReference type="EC" id="2.3.2.29"/>
    </reaction>
</comment>
<name>A0A517Z2F2_9PLAN</name>
<dbReference type="NCBIfam" id="NF002346">
    <property type="entry name" value="PRK01305.2-3"/>
    <property type="match status" value="1"/>
</dbReference>
<comment type="catalytic activity">
    <reaction evidence="4">
        <text>N-terminal L-glutamyl-[protein] + L-leucyl-tRNA(Leu) = N-terminal L-leucyl-L-glutamyl-[protein] + tRNA(Leu) + H(+)</text>
        <dbReference type="Rhea" id="RHEA:50412"/>
        <dbReference type="Rhea" id="RHEA-COMP:9613"/>
        <dbReference type="Rhea" id="RHEA-COMP:9622"/>
        <dbReference type="Rhea" id="RHEA-COMP:12664"/>
        <dbReference type="Rhea" id="RHEA-COMP:12668"/>
        <dbReference type="ChEBI" id="CHEBI:15378"/>
        <dbReference type="ChEBI" id="CHEBI:64721"/>
        <dbReference type="ChEBI" id="CHEBI:78442"/>
        <dbReference type="ChEBI" id="CHEBI:78494"/>
        <dbReference type="ChEBI" id="CHEBI:133041"/>
        <dbReference type="EC" id="2.3.2.29"/>
    </reaction>
</comment>
<sequence length="314" mass="35798">MIPGPLAGCHARPFRGEHACSGALGAKRAKPPEALPCAVHIVLQMRPQAPLSKAYRLPAASATLDGMSREPIPPPSLLQLRTPPRRCSYLPDETASLEYRFHHHLTASQLEALLVRGWRRHGQHIFRPACPACDSCRSLRVDVERFSPTKSQRRALKRNADVEVVLQPATVSEEHLRLYNAWHADMHVRRGWPQQSMTMEEYDEAFLSGRGDYACELLYRREGKAIGVGLVDLTPNACSSVYFYHDPQWRSQAPGTYSVLQEIELCRARRLRHLYMGYWIADCPSMAYKNRFGPHEILQEYCMDTGRPEWRPVN</sequence>
<evidence type="ECO:0000259" key="6">
    <source>
        <dbReference type="Pfam" id="PF04377"/>
    </source>
</evidence>
<evidence type="ECO:0000256" key="1">
    <source>
        <dbReference type="ARBA" id="ARBA00022490"/>
    </source>
</evidence>
<dbReference type="EC" id="2.3.2.29" evidence="4"/>
<dbReference type="NCBIfam" id="NF002344">
    <property type="entry name" value="PRK01305.2-1"/>
    <property type="match status" value="1"/>
</dbReference>
<feature type="domain" description="N-end aminoacyl transferase N-terminal" evidence="5">
    <location>
        <begin position="86"/>
        <end position="154"/>
    </location>
</feature>
<organism evidence="7 8">
    <name type="scientific">Maioricimonas rarisocia</name>
    <dbReference type="NCBI Taxonomy" id="2528026"/>
    <lineage>
        <taxon>Bacteria</taxon>
        <taxon>Pseudomonadati</taxon>
        <taxon>Planctomycetota</taxon>
        <taxon>Planctomycetia</taxon>
        <taxon>Planctomycetales</taxon>
        <taxon>Planctomycetaceae</taxon>
        <taxon>Maioricimonas</taxon>
    </lineage>
</organism>
<dbReference type="InterPro" id="IPR007471">
    <property type="entry name" value="N-end_Aminoacyl_Trfase_N"/>
</dbReference>
<keyword evidence="3 4" id="KW-0012">Acyltransferase</keyword>
<dbReference type="AlphaFoldDB" id="A0A517Z2F2"/>
<dbReference type="Proteomes" id="UP000320496">
    <property type="component" value="Chromosome"/>
</dbReference>
<evidence type="ECO:0000313" key="8">
    <source>
        <dbReference type="Proteomes" id="UP000320496"/>
    </source>
</evidence>
<dbReference type="InterPro" id="IPR016181">
    <property type="entry name" value="Acyl_CoA_acyltransferase"/>
</dbReference>
<dbReference type="GO" id="GO:0005737">
    <property type="term" value="C:cytoplasm"/>
    <property type="evidence" value="ECO:0007669"/>
    <property type="project" value="UniProtKB-SubCell"/>
</dbReference>
<dbReference type="GO" id="GO:0004057">
    <property type="term" value="F:arginyl-tRNA--protein transferase activity"/>
    <property type="evidence" value="ECO:0007669"/>
    <property type="project" value="InterPro"/>
</dbReference>
<comment type="function">
    <text evidence="4">Functions in the N-end rule pathway of protein degradation where it conjugates Leu from its aminoacyl-tRNA to the N-termini of proteins containing an N-terminal aspartate or glutamate.</text>
</comment>
<dbReference type="InterPro" id="IPR017138">
    <property type="entry name" value="Asp_Glu_LeuTrfase"/>
</dbReference>
<dbReference type="Pfam" id="PF04377">
    <property type="entry name" value="ATE_C"/>
    <property type="match status" value="1"/>
</dbReference>
<dbReference type="PANTHER" id="PTHR21367">
    <property type="entry name" value="ARGININE-TRNA-PROTEIN TRANSFERASE 1"/>
    <property type="match status" value="1"/>
</dbReference>
<keyword evidence="8" id="KW-1185">Reference proteome</keyword>
<dbReference type="GO" id="GO:0008914">
    <property type="term" value="F:leucyl-tRNA--protein transferase activity"/>
    <property type="evidence" value="ECO:0007669"/>
    <property type="project" value="UniProtKB-UniRule"/>
</dbReference>
<reference evidence="7 8" key="1">
    <citation type="submission" date="2019-02" db="EMBL/GenBank/DDBJ databases">
        <title>Deep-cultivation of Planctomycetes and their phenomic and genomic characterization uncovers novel biology.</title>
        <authorList>
            <person name="Wiegand S."/>
            <person name="Jogler M."/>
            <person name="Boedeker C."/>
            <person name="Pinto D."/>
            <person name="Vollmers J."/>
            <person name="Rivas-Marin E."/>
            <person name="Kohn T."/>
            <person name="Peeters S.H."/>
            <person name="Heuer A."/>
            <person name="Rast P."/>
            <person name="Oberbeckmann S."/>
            <person name="Bunk B."/>
            <person name="Jeske O."/>
            <person name="Meyerdierks A."/>
            <person name="Storesund J.E."/>
            <person name="Kallscheuer N."/>
            <person name="Luecker S."/>
            <person name="Lage O.M."/>
            <person name="Pohl T."/>
            <person name="Merkel B.J."/>
            <person name="Hornburger P."/>
            <person name="Mueller R.-W."/>
            <person name="Bruemmer F."/>
            <person name="Labrenz M."/>
            <person name="Spormann A.M."/>
            <person name="Op den Camp H."/>
            <person name="Overmann J."/>
            <person name="Amann R."/>
            <person name="Jetten M.S.M."/>
            <person name="Mascher T."/>
            <person name="Medema M.H."/>
            <person name="Devos D.P."/>
            <person name="Kaster A.-K."/>
            <person name="Ovreas L."/>
            <person name="Rohde M."/>
            <person name="Galperin M.Y."/>
            <person name="Jogler C."/>
        </authorList>
    </citation>
    <scope>NUCLEOTIDE SEQUENCE [LARGE SCALE GENOMIC DNA]</scope>
    <source>
        <strain evidence="7 8">Mal4</strain>
    </source>
</reference>